<dbReference type="PANTHER" id="PTHR21054">
    <property type="entry name" value="ZINC METALLOPROTEINASE-RELATED"/>
    <property type="match status" value="1"/>
</dbReference>
<gene>
    <name evidence="3" type="ORF">BBP00_00001862</name>
</gene>
<accession>A0A3F2RZ51</accession>
<evidence type="ECO:0000259" key="2">
    <source>
        <dbReference type="Pfam" id="PF01419"/>
    </source>
</evidence>
<organism evidence="3 4">
    <name type="scientific">Phytophthora kernoviae</name>
    <dbReference type="NCBI Taxonomy" id="325452"/>
    <lineage>
        <taxon>Eukaryota</taxon>
        <taxon>Sar</taxon>
        <taxon>Stramenopiles</taxon>
        <taxon>Oomycota</taxon>
        <taxon>Peronosporomycetes</taxon>
        <taxon>Peronosporales</taxon>
        <taxon>Peronosporaceae</taxon>
        <taxon>Phytophthora</taxon>
    </lineage>
</organism>
<evidence type="ECO:0000256" key="1">
    <source>
        <dbReference type="SAM" id="MobiDB-lite"/>
    </source>
</evidence>
<dbReference type="InterPro" id="IPR001229">
    <property type="entry name" value="Jacalin-like_lectin_dom"/>
</dbReference>
<dbReference type="InterPro" id="IPR036404">
    <property type="entry name" value="Jacalin-like_lectin_dom_sf"/>
</dbReference>
<dbReference type="Pfam" id="PF01419">
    <property type="entry name" value="Jacalin"/>
    <property type="match status" value="2"/>
</dbReference>
<dbReference type="SUPFAM" id="SSF51101">
    <property type="entry name" value="Mannose-binding lectins"/>
    <property type="match status" value="2"/>
</dbReference>
<comment type="caution">
    <text evidence="3">The sequence shown here is derived from an EMBL/GenBank/DDBJ whole genome shotgun (WGS) entry which is preliminary data.</text>
</comment>
<evidence type="ECO:0000313" key="4">
    <source>
        <dbReference type="Proteomes" id="UP000277300"/>
    </source>
</evidence>
<dbReference type="EMBL" id="MBDO02000028">
    <property type="protein sequence ID" value="RLN67072.1"/>
    <property type="molecule type" value="Genomic_DNA"/>
</dbReference>
<feature type="compositionally biased region" description="Polar residues" evidence="1">
    <location>
        <begin position="574"/>
        <end position="586"/>
    </location>
</feature>
<proteinExistence type="predicted"/>
<dbReference type="Gene3D" id="2.100.10.30">
    <property type="entry name" value="Jacalin-like lectin domain"/>
    <property type="match status" value="2"/>
</dbReference>
<dbReference type="PANTHER" id="PTHR21054:SF2">
    <property type="entry name" value="MIP04191P"/>
    <property type="match status" value="1"/>
</dbReference>
<dbReference type="OrthoDB" id="74460at2759"/>
<feature type="region of interest" description="Disordered" evidence="1">
    <location>
        <begin position="556"/>
        <end position="586"/>
    </location>
</feature>
<reference evidence="3 4" key="1">
    <citation type="submission" date="2018-07" db="EMBL/GenBank/DDBJ databases">
        <title>Genome sequencing of oomycete isolates from Chile give support for New Zealand origin for Phytophthora kernoviae and make available the first Nothophytophthora sp. genome.</title>
        <authorList>
            <person name="Studholme D.J."/>
            <person name="Sanfuentes E."/>
            <person name="Panda P."/>
            <person name="Hill R."/>
            <person name="Sambles C."/>
            <person name="Grant M."/>
            <person name="Williams N.M."/>
            <person name="Mcdougal R.L."/>
        </authorList>
    </citation>
    <scope>NUCLEOTIDE SEQUENCE [LARGE SCALE GENOMIC DNA]</scope>
    <source>
        <strain evidence="3">Chile6</strain>
    </source>
</reference>
<name>A0A3F2RZ51_9STRA</name>
<sequence length="620" mass="68780">MSPDTEALQTAAIQKIRFNALVLQMAVAEMLNVAGLPRRTFALQFATDGLPEVTLFHSRSMAMSSGQEEDRSEMVPHVIESTGLNGPAEIEFKHIVVVDGVHFTAENHCTEDGDGSEGLGFFNTRGLHSWPSHLGEVTACCLNSTQMDGGTFKDNFASDIGEALQVFGHSLDTSIARKGIAHMNQLLCVYEVKPHVELPTFDDVNSQGWLKLNHLALYEVKDHGGPRWDSTSSQKLCASPWIWSPDSVRMYGPVGTSQGEDNQEVLEEIPTSRNLKPEEELRAIALDADTLLDEFWTLSRAELSEMENDNEVRSEGKRHWFVLVDGEHITRVDVCASTWIEGIQLHTNLRSSRWYGGTGDQKHMLQSPDGWRVATFFGSKSGQHVRTLGVKCLPLSSSPKPHCNWPKPLPRAGKSIKFLKAVGEAYEHGPNTRFVLMPDTMGAVVIRCGEYVEAPFRVLLPEEVAANCTNPEAYNYNDHVFELFPGEKIVKVEMSSGFWVDVMRLTTTLRVSPWFGGEGGSIRPPLECPTGHNICGFHGTHGKKYSIAMENAAQPPSCSVSGSQRRNHAAQAADPNSQQAADVQQQPEHDIFGDWNLNMVVMFMLLLHFMQYAMRQPCGC</sequence>
<dbReference type="Proteomes" id="UP000277300">
    <property type="component" value="Unassembled WGS sequence"/>
</dbReference>
<feature type="domain" description="Jacalin-type lectin" evidence="2">
    <location>
        <begin position="477"/>
        <end position="543"/>
    </location>
</feature>
<feature type="domain" description="Jacalin-type lectin" evidence="2">
    <location>
        <begin position="311"/>
        <end position="390"/>
    </location>
</feature>
<protein>
    <recommendedName>
        <fullName evidence="2">Jacalin-type lectin domain-containing protein</fullName>
    </recommendedName>
</protein>
<dbReference type="InterPro" id="IPR053002">
    <property type="entry name" value="Metalloproteinase_M10B"/>
</dbReference>
<dbReference type="AlphaFoldDB" id="A0A3F2RZ51"/>
<evidence type="ECO:0000313" key="3">
    <source>
        <dbReference type="EMBL" id="RLN67072.1"/>
    </source>
</evidence>